<comment type="caution">
    <text evidence="1">The sequence shown here is derived from an EMBL/GenBank/DDBJ whole genome shotgun (WGS) entry which is preliminary data.</text>
</comment>
<reference evidence="1 2" key="1">
    <citation type="submission" date="2018-02" db="EMBL/GenBank/DDBJ databases">
        <title>Draft genome sequences of Elsinoe sp., causing black scab on jojoba.</title>
        <authorList>
            <person name="Stodart B."/>
            <person name="Jeffress S."/>
            <person name="Ash G."/>
            <person name="Arun Chinnappa K."/>
        </authorList>
    </citation>
    <scope>NUCLEOTIDE SEQUENCE [LARGE SCALE GENOMIC DNA]</scope>
    <source>
        <strain evidence="1 2">Hillstone_2</strain>
    </source>
</reference>
<dbReference type="EMBL" id="PTQR01000068">
    <property type="protein sequence ID" value="TKX22264.1"/>
    <property type="molecule type" value="Genomic_DNA"/>
</dbReference>
<gene>
    <name evidence="1" type="ORF">C1H76_5554</name>
</gene>
<protein>
    <submittedName>
        <fullName evidence="1">Uncharacterized protein</fullName>
    </submittedName>
</protein>
<evidence type="ECO:0000313" key="2">
    <source>
        <dbReference type="Proteomes" id="UP000308133"/>
    </source>
</evidence>
<dbReference type="AlphaFoldDB" id="A0A4U7B2I0"/>
<proteinExistence type="predicted"/>
<organism evidence="1 2">
    <name type="scientific">Elsinoe australis</name>
    <dbReference type="NCBI Taxonomy" id="40998"/>
    <lineage>
        <taxon>Eukaryota</taxon>
        <taxon>Fungi</taxon>
        <taxon>Dikarya</taxon>
        <taxon>Ascomycota</taxon>
        <taxon>Pezizomycotina</taxon>
        <taxon>Dothideomycetes</taxon>
        <taxon>Dothideomycetidae</taxon>
        <taxon>Myriangiales</taxon>
        <taxon>Elsinoaceae</taxon>
        <taxon>Elsinoe</taxon>
    </lineage>
</organism>
<evidence type="ECO:0000313" key="1">
    <source>
        <dbReference type="EMBL" id="TKX22264.1"/>
    </source>
</evidence>
<sequence length="242" mass="28203">MVSITSLPPEVRTMIWRHVYTGLHCFIKEHNGVVRLQYANTPPLAIELASKTFKNEAIHIMYSEAWFHITGRTSICAIKAFRATLSTEHFEMITSLEILEVLPHTFNSREYLERHYQRERLLWKMIGLKRLEWHFKYSEYYGWSEDGSEIFECAALLHLHLSSSTTEQRCELACNLVVKITWFEDPDPPSSLHEAVLRRLGNGIENDAARDDGTQGQDGWRLILMYGLRVMGTYVVTPRPMW</sequence>
<dbReference type="Proteomes" id="UP000308133">
    <property type="component" value="Unassembled WGS sequence"/>
</dbReference>
<name>A0A4U7B2I0_9PEZI</name>
<accession>A0A4U7B2I0</accession>